<keyword evidence="1" id="KW-0812">Transmembrane</keyword>
<evidence type="ECO:0000256" key="1">
    <source>
        <dbReference type="SAM" id="Phobius"/>
    </source>
</evidence>
<keyword evidence="4" id="KW-1185">Reference proteome</keyword>
<feature type="transmembrane region" description="Helical" evidence="1">
    <location>
        <begin position="12"/>
        <end position="34"/>
    </location>
</feature>
<evidence type="ECO:0000259" key="2">
    <source>
        <dbReference type="Pfam" id="PF10756"/>
    </source>
</evidence>
<dbReference type="Proteomes" id="UP000535543">
    <property type="component" value="Unassembled WGS sequence"/>
</dbReference>
<sequence length="163" mass="17918">MSWELEVRPRKSTRYAIGSALFLVVSFVTVAILLRHSDTGVYFRPADQAAMILLGCALAGGALLLARPRLRVSAKGVWVRNVFGEKFVDWDLAKGLSFPDGSAWARIELPDDEYIPVMAIQANDRAYAVDSIRRFRALGQKYATSAEPTAEQANDVTASTDLP</sequence>
<proteinExistence type="predicted"/>
<comment type="caution">
    <text evidence="3">The sequence shown here is derived from an EMBL/GenBank/DDBJ whole genome shotgun (WGS) entry which is preliminary data.</text>
</comment>
<feature type="transmembrane region" description="Helical" evidence="1">
    <location>
        <begin position="46"/>
        <end position="66"/>
    </location>
</feature>
<dbReference type="Pfam" id="PF10756">
    <property type="entry name" value="bPH_6"/>
    <property type="match status" value="1"/>
</dbReference>
<accession>A0A848KBR6</accession>
<dbReference type="EMBL" id="VCQU01000001">
    <property type="protein sequence ID" value="NMN93550.1"/>
    <property type="molecule type" value="Genomic_DNA"/>
</dbReference>
<name>A0A848KBR6_9NOCA</name>
<evidence type="ECO:0000313" key="3">
    <source>
        <dbReference type="EMBL" id="NMN93550.1"/>
    </source>
</evidence>
<feature type="domain" description="Low molecular weight protein antigen 6 PH" evidence="2">
    <location>
        <begin position="67"/>
        <end position="136"/>
    </location>
</feature>
<reference evidence="3 4" key="1">
    <citation type="submission" date="2019-05" db="EMBL/GenBank/DDBJ databases">
        <authorList>
            <person name="Lee S.D."/>
        </authorList>
    </citation>
    <scope>NUCLEOTIDE SEQUENCE [LARGE SCALE GENOMIC DNA]</scope>
    <source>
        <strain evidence="3 4">YC2-7</strain>
    </source>
</reference>
<protein>
    <submittedName>
        <fullName evidence="3">PH domain-containing protein</fullName>
    </submittedName>
</protein>
<keyword evidence="1" id="KW-1133">Transmembrane helix</keyword>
<organism evidence="3 4">
    <name type="scientific">Antrihabitans stalactiti</name>
    <dbReference type="NCBI Taxonomy" id="2584121"/>
    <lineage>
        <taxon>Bacteria</taxon>
        <taxon>Bacillati</taxon>
        <taxon>Actinomycetota</taxon>
        <taxon>Actinomycetes</taxon>
        <taxon>Mycobacteriales</taxon>
        <taxon>Nocardiaceae</taxon>
        <taxon>Antrihabitans</taxon>
    </lineage>
</organism>
<gene>
    <name evidence="3" type="ORF">FGL95_00685</name>
</gene>
<reference evidence="3 4" key="2">
    <citation type="submission" date="2020-06" db="EMBL/GenBank/DDBJ databases">
        <title>Antribacter stalactiti gen. nov., sp. nov., a new member of the family Nacardiaceae isolated from a cave.</title>
        <authorList>
            <person name="Kim I.S."/>
        </authorList>
    </citation>
    <scope>NUCLEOTIDE SEQUENCE [LARGE SCALE GENOMIC DNA]</scope>
    <source>
        <strain evidence="3 4">YC2-7</strain>
    </source>
</reference>
<dbReference type="AlphaFoldDB" id="A0A848KBR6"/>
<keyword evidence="1" id="KW-0472">Membrane</keyword>
<dbReference type="RefSeq" id="WP_169584259.1">
    <property type="nucleotide sequence ID" value="NZ_VCQU01000001.1"/>
</dbReference>
<dbReference type="InterPro" id="IPR019692">
    <property type="entry name" value="CFP-6_PH"/>
</dbReference>
<evidence type="ECO:0000313" key="4">
    <source>
        <dbReference type="Proteomes" id="UP000535543"/>
    </source>
</evidence>